<accession>A0AAQ1HIF7</accession>
<keyword evidence="2" id="KW-1185">Reference proteome</keyword>
<dbReference type="GO" id="GO:0008168">
    <property type="term" value="F:methyltransferase activity"/>
    <property type="evidence" value="ECO:0007669"/>
    <property type="project" value="UniProtKB-KW"/>
</dbReference>
<organism evidence="1 2">
    <name type="scientific">Pseudomonas citronellolis</name>
    <dbReference type="NCBI Taxonomy" id="53408"/>
    <lineage>
        <taxon>Bacteria</taxon>
        <taxon>Pseudomonadati</taxon>
        <taxon>Pseudomonadota</taxon>
        <taxon>Gammaproteobacteria</taxon>
        <taxon>Pseudomonadales</taxon>
        <taxon>Pseudomonadaceae</taxon>
        <taxon>Pseudomonas</taxon>
    </lineage>
</organism>
<dbReference type="Pfam" id="PF13489">
    <property type="entry name" value="Methyltransf_23"/>
    <property type="match status" value="1"/>
</dbReference>
<evidence type="ECO:0000313" key="2">
    <source>
        <dbReference type="Proteomes" id="UP000183385"/>
    </source>
</evidence>
<reference evidence="1 2" key="1">
    <citation type="submission" date="2016-10" db="EMBL/GenBank/DDBJ databases">
        <authorList>
            <person name="Varghese N."/>
            <person name="Submissions S."/>
        </authorList>
    </citation>
    <scope>NUCLEOTIDE SEQUENCE [LARGE SCALE GENOMIC DNA]</scope>
    <source>
        <strain evidence="1 2">LMG 18378</strain>
    </source>
</reference>
<dbReference type="RefSeq" id="WP_083426697.1">
    <property type="nucleotide sequence ID" value="NZ_FOLS01000001.1"/>
</dbReference>
<dbReference type="InterPro" id="IPR029063">
    <property type="entry name" value="SAM-dependent_MTases_sf"/>
</dbReference>
<dbReference type="SUPFAM" id="SSF53335">
    <property type="entry name" value="S-adenosyl-L-methionine-dependent methyltransferases"/>
    <property type="match status" value="1"/>
</dbReference>
<dbReference type="EMBL" id="FOLS01000001">
    <property type="protein sequence ID" value="SFB84367.1"/>
    <property type="molecule type" value="Genomic_DNA"/>
</dbReference>
<protein>
    <submittedName>
        <fullName evidence="1">Methyltransferase domain-containing protein</fullName>
    </submittedName>
</protein>
<dbReference type="Gene3D" id="3.40.50.150">
    <property type="entry name" value="Vaccinia Virus protein VP39"/>
    <property type="match status" value="1"/>
</dbReference>
<keyword evidence="1" id="KW-0808">Transferase</keyword>
<comment type="caution">
    <text evidence="1">The sequence shown here is derived from an EMBL/GenBank/DDBJ whole genome shotgun (WGS) entry which is preliminary data.</text>
</comment>
<proteinExistence type="predicted"/>
<evidence type="ECO:0000313" key="1">
    <source>
        <dbReference type="EMBL" id="SFB84367.1"/>
    </source>
</evidence>
<sequence length="268" mass="29768">MTTLQCSACGSTDLSFETVTCTIQKWLGKTCDFVICSCCGYAGNPGNTHDYRCAPFDPGSQPETSVRAGDGVTPRREYRMAEMGIEILQNHFGKAFAPDVVVYGAGLSQDHVLIQQQLPVSRVAVSDLGNFQEAQDFVSFDSREAEFDLMVACEVVEHFVDLDEDFANLLHKVRDSGLVIASTNLRDDLPLETVTYPFEEGHTSYYSGRSLIEIGRRFGVKVDFRTPAIALKMSTGGPRKRYVFFYRDPAIGECISQYFADHHLAPSE</sequence>
<gene>
    <name evidence="1" type="ORF">SAMN05216577_101108</name>
</gene>
<keyword evidence="1" id="KW-0489">Methyltransferase</keyword>
<dbReference type="Proteomes" id="UP000183385">
    <property type="component" value="Unassembled WGS sequence"/>
</dbReference>
<dbReference type="GO" id="GO:0032259">
    <property type="term" value="P:methylation"/>
    <property type="evidence" value="ECO:0007669"/>
    <property type="project" value="UniProtKB-KW"/>
</dbReference>
<name>A0AAQ1HIF7_9PSED</name>
<dbReference type="AlphaFoldDB" id="A0AAQ1HIF7"/>